<dbReference type="Proteomes" id="UP000094974">
    <property type="component" value="Unassembled WGS sequence"/>
</dbReference>
<dbReference type="RefSeq" id="WP_023986585.1">
    <property type="nucleotide sequence ID" value="NZ_CP011420.1"/>
</dbReference>
<reference evidence="4" key="1">
    <citation type="submission" date="2016-05" db="EMBL/GenBank/DDBJ databases">
        <title>Whole genome shotgun sequencing of cultured foodborne pathogen.</title>
        <authorList>
            <person name="Zheng J."/>
            <person name="Timme R."/>
            <person name="Allard M."/>
            <person name="Strain E."/>
            <person name="Luo Y."/>
            <person name="Brown E."/>
        </authorList>
    </citation>
    <scope>NUCLEOTIDE SEQUENCE [LARGE SCALE GENOMIC DNA]</scope>
    <source>
        <strain evidence="4">CFSAN034343</strain>
    </source>
</reference>
<reference evidence="2" key="3">
    <citation type="submission" date="2023-04" db="EMBL/GenBank/DDBJ databases">
        <title>Uncovering the Secrets of Slow-Growing Bacteria in Tropical Savanna Soil through Cultivation and Genomic Analysis.</title>
        <authorList>
            <person name="Goncalves O.S."/>
            <person name="Santana M.F."/>
        </authorList>
    </citation>
    <scope>NUCLEOTIDE SEQUENCE</scope>
    <source>
        <strain evidence="2">ANTI</strain>
    </source>
</reference>
<evidence type="ECO:0000313" key="4">
    <source>
        <dbReference type="Proteomes" id="UP000094974"/>
    </source>
</evidence>
<keyword evidence="4" id="KW-1185">Reference proteome</keyword>
<keyword evidence="1" id="KW-0732">Signal</keyword>
<organism evidence="2 5">
    <name type="scientific">Paenibacillus polymyxa</name>
    <name type="common">Bacillus polymyxa</name>
    <dbReference type="NCBI Taxonomy" id="1406"/>
    <lineage>
        <taxon>Bacteria</taxon>
        <taxon>Bacillati</taxon>
        <taxon>Bacillota</taxon>
        <taxon>Bacilli</taxon>
        <taxon>Bacillales</taxon>
        <taxon>Paenibacillaceae</taxon>
        <taxon>Paenibacillus</taxon>
    </lineage>
</organism>
<comment type="caution">
    <text evidence="2">The sequence shown here is derived from an EMBL/GenBank/DDBJ whole genome shotgun (WGS) entry which is preliminary data.</text>
</comment>
<protein>
    <recommendedName>
        <fullName evidence="6">Peptidase C-terminal archaeal/bacterial domain-containing protein</fullName>
    </recommendedName>
</protein>
<dbReference type="AlphaFoldDB" id="A0AAJ3J3Q4"/>
<accession>A0AAJ3J3Q4</accession>
<evidence type="ECO:0000256" key="1">
    <source>
        <dbReference type="SAM" id="SignalP"/>
    </source>
</evidence>
<dbReference type="EMBL" id="JARVWT010000007">
    <property type="protein sequence ID" value="MDH2332687.1"/>
    <property type="molecule type" value="Genomic_DNA"/>
</dbReference>
<proteinExistence type="predicted"/>
<evidence type="ECO:0000313" key="3">
    <source>
        <dbReference type="EMBL" id="ODA11373.1"/>
    </source>
</evidence>
<evidence type="ECO:0008006" key="6">
    <source>
        <dbReference type="Google" id="ProtNLM"/>
    </source>
</evidence>
<feature type="signal peptide" evidence="1">
    <location>
        <begin position="1"/>
        <end position="27"/>
    </location>
</feature>
<name>A0AAJ3J3Q4_PAEPO</name>
<evidence type="ECO:0000313" key="2">
    <source>
        <dbReference type="EMBL" id="MDH2332687.1"/>
    </source>
</evidence>
<dbReference type="Proteomes" id="UP001229409">
    <property type="component" value="Unassembled WGS sequence"/>
</dbReference>
<gene>
    <name evidence="3" type="ORF">A7312_20455</name>
    <name evidence="2" type="ORF">QDS18_17700</name>
</gene>
<sequence>MKFVRKSVSFILAILLMYSVSVVPSFAASETTSQAAKEETKKAEIQSMSSIPYSAMDTQKFENLDEISPDEAKKISTDSTQSRTVKPQSAWGISEPVFVGDGTLSDSFDSYAVSLTAKQLSFLKLDSSNPNLLAILYNVNANGSLGSSTGWGVKANGGQAYINIPAGKYAIVIGSATGEEKGSYKLMWNASNPSGASAIINCTADLSRVVLYYDLSTIRSNGDNILTGLNWENHETWYTPNGYSARDMSISVAEVKGVYLGSFSSSAPYSAPNALLIEINKGSWLYSNSYYRNVKGDVTHIMDYTDPSGLQTPRTFGTGEADFSYGPNYIVINLDTFQVCEFLSPFNYFYTSDGGRTYSLTKLQKIS</sequence>
<dbReference type="EMBL" id="LYND01000022">
    <property type="protein sequence ID" value="ODA11373.1"/>
    <property type="molecule type" value="Genomic_DNA"/>
</dbReference>
<evidence type="ECO:0000313" key="5">
    <source>
        <dbReference type="Proteomes" id="UP001229409"/>
    </source>
</evidence>
<feature type="chain" id="PRO_5044472243" description="Peptidase C-terminal archaeal/bacterial domain-containing protein" evidence="1">
    <location>
        <begin position="28"/>
        <end position="367"/>
    </location>
</feature>
<reference evidence="3" key="2">
    <citation type="submission" date="2016-05" db="EMBL/GenBank/DDBJ databases">
        <authorList>
            <person name="Zheng J."/>
            <person name="Timme R."/>
            <person name="Allard M."/>
            <person name="Strain E."/>
            <person name="Luo Y."/>
            <person name="Brown E."/>
        </authorList>
    </citation>
    <scope>NUCLEOTIDE SEQUENCE</scope>
    <source>
        <strain evidence="3">CFSAN034343</strain>
    </source>
</reference>